<dbReference type="InterPro" id="IPR058865">
    <property type="entry name" value="GDPGP1_C"/>
</dbReference>
<evidence type="ECO:0000256" key="2">
    <source>
        <dbReference type="ARBA" id="ARBA00003049"/>
    </source>
</evidence>
<evidence type="ECO:0000256" key="4">
    <source>
        <dbReference type="ARBA" id="ARBA00018857"/>
    </source>
</evidence>
<evidence type="ECO:0000313" key="7">
    <source>
        <dbReference type="Proteomes" id="UP000626109"/>
    </source>
</evidence>
<comment type="catalytic activity">
    <reaction evidence="1">
        <text>GDP-alpha-D-glucose + phosphate = alpha-D-glucose 1-phosphate + GDP + H(+)</text>
        <dbReference type="Rhea" id="RHEA:30387"/>
        <dbReference type="ChEBI" id="CHEBI:15378"/>
        <dbReference type="ChEBI" id="CHEBI:43474"/>
        <dbReference type="ChEBI" id="CHEBI:58189"/>
        <dbReference type="ChEBI" id="CHEBI:58601"/>
        <dbReference type="ChEBI" id="CHEBI:62230"/>
        <dbReference type="EC" id="2.7.7.78"/>
    </reaction>
</comment>
<feature type="non-terminal residue" evidence="6">
    <location>
        <position position="1"/>
    </location>
</feature>
<evidence type="ECO:0000256" key="1">
    <source>
        <dbReference type="ARBA" id="ARBA00000063"/>
    </source>
</evidence>
<reference evidence="6" key="1">
    <citation type="submission" date="2021-02" db="EMBL/GenBank/DDBJ databases">
        <authorList>
            <person name="Dougan E. K."/>
            <person name="Rhodes N."/>
            <person name="Thang M."/>
            <person name="Chan C."/>
        </authorList>
    </citation>
    <scope>NUCLEOTIDE SEQUENCE</scope>
</reference>
<dbReference type="EMBL" id="CAJNNW010031539">
    <property type="protein sequence ID" value="CAE8707940.1"/>
    <property type="molecule type" value="Genomic_DNA"/>
</dbReference>
<dbReference type="GO" id="GO:0006006">
    <property type="term" value="P:glucose metabolic process"/>
    <property type="evidence" value="ECO:0007669"/>
    <property type="project" value="TreeGrafter"/>
</dbReference>
<dbReference type="GO" id="GO:0000166">
    <property type="term" value="F:nucleotide binding"/>
    <property type="evidence" value="ECO:0007669"/>
    <property type="project" value="UniProtKB-KW"/>
</dbReference>
<organism evidence="6 7">
    <name type="scientific">Polarella glacialis</name>
    <name type="common">Dinoflagellate</name>
    <dbReference type="NCBI Taxonomy" id="89957"/>
    <lineage>
        <taxon>Eukaryota</taxon>
        <taxon>Sar</taxon>
        <taxon>Alveolata</taxon>
        <taxon>Dinophyceae</taxon>
        <taxon>Suessiales</taxon>
        <taxon>Suessiaceae</taxon>
        <taxon>Polarella</taxon>
    </lineage>
</organism>
<evidence type="ECO:0000256" key="3">
    <source>
        <dbReference type="ARBA" id="ARBA00012507"/>
    </source>
</evidence>
<proteinExistence type="predicted"/>
<dbReference type="GO" id="GO:0080048">
    <property type="term" value="F:GDP-D-glucose phosphorylase activity"/>
    <property type="evidence" value="ECO:0007669"/>
    <property type="project" value="UniProtKB-EC"/>
</dbReference>
<comment type="function">
    <text evidence="2">Specific and highly efficient GDP-D-glucose phosphorylase regulating the levels of GDP-D-glucose in cells.</text>
</comment>
<dbReference type="Proteomes" id="UP000626109">
    <property type="component" value="Unassembled WGS sequence"/>
</dbReference>
<accession>A0A813KMC6</accession>
<comment type="caution">
    <text evidence="6">The sequence shown here is derived from an EMBL/GenBank/DDBJ whole genome shotgun (WGS) entry which is preliminary data.</text>
</comment>
<dbReference type="AlphaFoldDB" id="A0A813KMC6"/>
<evidence type="ECO:0000313" key="6">
    <source>
        <dbReference type="EMBL" id="CAE8707940.1"/>
    </source>
</evidence>
<dbReference type="PANTHER" id="PTHR20884:SF8">
    <property type="entry name" value="GDP-D-GLUCOSE PHOSPHORYLASE 1"/>
    <property type="match status" value="1"/>
</dbReference>
<dbReference type="EC" id="2.7.7.78" evidence="3"/>
<dbReference type="PANTHER" id="PTHR20884">
    <property type="entry name" value="GDP-D-GLUCOSE PHOSPHORYLASE 1"/>
    <property type="match status" value="1"/>
</dbReference>
<evidence type="ECO:0000259" key="5">
    <source>
        <dbReference type="Pfam" id="PF26216"/>
    </source>
</evidence>
<dbReference type="GO" id="GO:0005737">
    <property type="term" value="C:cytoplasm"/>
    <property type="evidence" value="ECO:0007669"/>
    <property type="project" value="UniProtKB-SubCell"/>
</dbReference>
<dbReference type="InterPro" id="IPR026506">
    <property type="entry name" value="GDPGP"/>
</dbReference>
<protein>
    <recommendedName>
        <fullName evidence="4">GDP-D-glucose phosphorylase 1</fullName>
        <ecNumber evidence="3">2.7.7.78</ecNumber>
    </recommendedName>
</protein>
<gene>
    <name evidence="6" type="ORF">PGLA2088_LOCUS34724</name>
</gene>
<name>A0A813KMC6_POLGL</name>
<sequence length="138" mass="14865">GVEGAVPPPDLEALANLVGKIVQDLQARNIPHNVLIAPFLGERKSRKIEESSLAGVAVKPVSASPEVYIIPRQPEQNLRSTAGFNAAVCEISGMLVAESEQDFDNMNEESCIEMFKKDVSLSGAEFDNLICKVAWLAA</sequence>
<dbReference type="GO" id="GO:0016787">
    <property type="term" value="F:hydrolase activity"/>
    <property type="evidence" value="ECO:0007669"/>
    <property type="project" value="UniProtKB-KW"/>
</dbReference>
<dbReference type="GO" id="GO:0005085">
    <property type="term" value="F:guanyl-nucleotide exchange factor activity"/>
    <property type="evidence" value="ECO:0007669"/>
    <property type="project" value="UniProtKB-KW"/>
</dbReference>
<dbReference type="Pfam" id="PF26216">
    <property type="entry name" value="GDPGP1_C"/>
    <property type="match status" value="1"/>
</dbReference>
<feature type="domain" description="GDPGP1-like C-terminal" evidence="5">
    <location>
        <begin position="10"/>
        <end position="130"/>
    </location>
</feature>